<keyword evidence="6" id="KW-1185">Reference proteome</keyword>
<dbReference type="PANTHER" id="PTHR34580:SF1">
    <property type="entry name" value="PROTEIN PAFC"/>
    <property type="match status" value="1"/>
</dbReference>
<feature type="domain" description="PafC HTH" evidence="3">
    <location>
        <begin position="369"/>
        <end position="482"/>
    </location>
</feature>
<evidence type="ECO:0000259" key="4">
    <source>
        <dbReference type="Pfam" id="PF25583"/>
    </source>
</evidence>
<dbReference type="Pfam" id="PF19187">
    <property type="entry name" value="HTH_PafC"/>
    <property type="match status" value="1"/>
</dbReference>
<sequence>MSAQRTERLLNLVIALRATRRGMRREDLRRAVPQYAASPNEAAFERMFERDKEDLREIGVPIVTLASDVLVDAEDAYRIDAGAYELPPVTFTPAEVAVLGLAAHVWQQAALAVPAARALTKLKAVGAADDPLLAAGAGRDLAGLVDPVVRTVEPAFQPLHDALRLGRVVRFSYRRPGAEPVRRTVEPWRLVLRSGTWYLVGLDLDRDAARVFRLSRIEGAVSTVRGRRAGPVPEESVVLDALHVLSAAEAPARDGAEVRRPARLRLRPGRGGRLRAMAVRGGHDPGDGEEVELWLRGGPGEPVSGFVVEAVASAGVDVAVLEPDELRDAVRRQWQGVAAAHEGPVPEGSPPPADDEAPGPVVHGAGATERLSRLLAMVPFVLRREGVTLTELAEHFEVPEKQVVKDLELLFVCGTPGHLPDDLIEADWEGGVVRIGNAEPISRPLRLTSEEAVVLLLGLRLLADVPGPHDRAAVTSAADTLSALTSGQQSPLGLIPDPYGPPTHAATVTTALVQHRRLRLRYLSAGRDELAEREVDPYRIVSDAGRHYLEGWCHRAEQVRLFRLDRVVQAEVLDVPAGRGPAAQPHEPRAPGGQVPHGAADTSVVLRLHRGAHWVAEHYAAVPVVRAGHDAPAPEGALDVRLRVADPERVVRLVLGLGGRAEVLAPGAVRAAVASAAAAALARPAPAGATVGAAGGVPVAGPGGADRHPSG</sequence>
<gene>
    <name evidence="5" type="ORF">ACFOLH_04790</name>
</gene>
<dbReference type="EMBL" id="JBHRWW010000002">
    <property type="protein sequence ID" value="MFC3687653.1"/>
    <property type="molecule type" value="Genomic_DNA"/>
</dbReference>
<dbReference type="PANTHER" id="PTHR34580">
    <property type="match status" value="1"/>
</dbReference>
<dbReference type="InterPro" id="IPR057727">
    <property type="entry name" value="WCX_dom"/>
</dbReference>
<evidence type="ECO:0000313" key="6">
    <source>
        <dbReference type="Proteomes" id="UP001595685"/>
    </source>
</evidence>
<feature type="domain" description="WYL" evidence="2">
    <location>
        <begin position="505"/>
        <end position="572"/>
    </location>
</feature>
<feature type="domain" description="WYL" evidence="2">
    <location>
        <begin position="155"/>
        <end position="220"/>
    </location>
</feature>
<accession>A0ABV7WEM1</accession>
<feature type="region of interest" description="Disordered" evidence="1">
    <location>
        <begin position="339"/>
        <end position="358"/>
    </location>
</feature>
<dbReference type="Proteomes" id="UP001595685">
    <property type="component" value="Unassembled WGS sequence"/>
</dbReference>
<dbReference type="InterPro" id="IPR043839">
    <property type="entry name" value="PafC_HTH"/>
</dbReference>
<dbReference type="PROSITE" id="PS52050">
    <property type="entry name" value="WYL"/>
    <property type="match status" value="2"/>
</dbReference>
<feature type="domain" description="WCX" evidence="4">
    <location>
        <begin position="602"/>
        <end position="681"/>
    </location>
</feature>
<dbReference type="InterPro" id="IPR051534">
    <property type="entry name" value="CBASS_pafABC_assoc_protein"/>
</dbReference>
<reference evidence="6" key="1">
    <citation type="journal article" date="2019" name="Int. J. Syst. Evol. Microbiol.">
        <title>The Global Catalogue of Microorganisms (GCM) 10K type strain sequencing project: providing services to taxonomists for standard genome sequencing and annotation.</title>
        <authorList>
            <consortium name="The Broad Institute Genomics Platform"/>
            <consortium name="The Broad Institute Genome Sequencing Center for Infectious Disease"/>
            <person name="Wu L."/>
            <person name="Ma J."/>
        </authorList>
    </citation>
    <scope>NUCLEOTIDE SEQUENCE [LARGE SCALE GENOMIC DNA]</scope>
    <source>
        <strain evidence="6">NCAIM B.02333</strain>
    </source>
</reference>
<comment type="caution">
    <text evidence="5">The sequence shown here is derived from an EMBL/GenBank/DDBJ whole genome shotgun (WGS) entry which is preliminary data.</text>
</comment>
<evidence type="ECO:0000313" key="5">
    <source>
        <dbReference type="EMBL" id="MFC3687653.1"/>
    </source>
</evidence>
<dbReference type="Pfam" id="PF13280">
    <property type="entry name" value="WYL"/>
    <property type="match status" value="2"/>
</dbReference>
<dbReference type="Pfam" id="PF25583">
    <property type="entry name" value="WCX"/>
    <property type="match status" value="1"/>
</dbReference>
<feature type="region of interest" description="Disordered" evidence="1">
    <location>
        <begin position="577"/>
        <end position="598"/>
    </location>
</feature>
<evidence type="ECO:0000259" key="3">
    <source>
        <dbReference type="Pfam" id="PF19187"/>
    </source>
</evidence>
<proteinExistence type="predicted"/>
<protein>
    <submittedName>
        <fullName evidence="5">Helix-turn-helix transcriptional regulator</fullName>
    </submittedName>
</protein>
<evidence type="ECO:0000259" key="2">
    <source>
        <dbReference type="Pfam" id="PF13280"/>
    </source>
</evidence>
<dbReference type="RefSeq" id="WP_376985393.1">
    <property type="nucleotide sequence ID" value="NZ_JBHRWW010000002.1"/>
</dbReference>
<organism evidence="5 6">
    <name type="scientific">Aquipuribacter hungaricus</name>
    <dbReference type="NCBI Taxonomy" id="545624"/>
    <lineage>
        <taxon>Bacteria</taxon>
        <taxon>Bacillati</taxon>
        <taxon>Actinomycetota</taxon>
        <taxon>Actinomycetes</taxon>
        <taxon>Micrococcales</taxon>
        <taxon>Intrasporangiaceae</taxon>
        <taxon>Aquipuribacter</taxon>
    </lineage>
</organism>
<evidence type="ECO:0000256" key="1">
    <source>
        <dbReference type="SAM" id="MobiDB-lite"/>
    </source>
</evidence>
<dbReference type="InterPro" id="IPR026881">
    <property type="entry name" value="WYL_dom"/>
</dbReference>
<name>A0ABV7WEM1_9MICO</name>